<protein>
    <submittedName>
        <fullName evidence="2">SMP-30/gluconolactonase/LRE family protein</fullName>
    </submittedName>
</protein>
<evidence type="ECO:0000313" key="3">
    <source>
        <dbReference type="Proteomes" id="UP000282759"/>
    </source>
</evidence>
<dbReference type="RefSeq" id="WP_127704411.1">
    <property type="nucleotide sequence ID" value="NZ_SACK01000002.1"/>
</dbReference>
<proteinExistence type="predicted"/>
<dbReference type="Gene3D" id="2.120.10.30">
    <property type="entry name" value="TolB, C-terminal domain"/>
    <property type="match status" value="1"/>
</dbReference>
<dbReference type="PANTHER" id="PTHR47572">
    <property type="entry name" value="LIPOPROTEIN-RELATED"/>
    <property type="match status" value="1"/>
</dbReference>
<dbReference type="PANTHER" id="PTHR47572:SF5">
    <property type="entry name" value="BLR2277 PROTEIN"/>
    <property type="match status" value="1"/>
</dbReference>
<accession>A0A3S2Y4U0</accession>
<dbReference type="EMBL" id="SACK01000002">
    <property type="protein sequence ID" value="RVU02046.1"/>
    <property type="molecule type" value="Genomic_DNA"/>
</dbReference>
<name>A0A3S2Y4U0_9SPHI</name>
<sequence>MALTINDVSIFAEGVDHSECICVHPDGSVWAGGEAGQIYRISADGGEVKEINNTGGFVLGLAFSPDASWLAVCDLGKHCVWKLDIATNKLELFADGAEGEKFNIPNYPVFDSQGRLYVSESGAFRQVIGKVFRFEPDGTGRIWHNGPFNFANGMALSKNEDYLYVVCSFLPGIERIAINADGAAGEREVYITMPQTCPDGVALDEDENLYITCYTPNAIYKADNKRSIKMFIDDWEAHTLSNPTNIAFGGENFDQIFTSNLGRWHISKINAGVKGLKLVCHK</sequence>
<dbReference type="InterPro" id="IPR013658">
    <property type="entry name" value="SGL"/>
</dbReference>
<dbReference type="InterPro" id="IPR051262">
    <property type="entry name" value="SMP-30/CGR1_Lactonase"/>
</dbReference>
<dbReference type="OrthoDB" id="241638at2"/>
<gene>
    <name evidence="2" type="ORF">EOD41_08840</name>
</gene>
<organism evidence="2 3">
    <name type="scientific">Mucilaginibacter limnophilus</name>
    <dbReference type="NCBI Taxonomy" id="1932778"/>
    <lineage>
        <taxon>Bacteria</taxon>
        <taxon>Pseudomonadati</taxon>
        <taxon>Bacteroidota</taxon>
        <taxon>Sphingobacteriia</taxon>
        <taxon>Sphingobacteriales</taxon>
        <taxon>Sphingobacteriaceae</taxon>
        <taxon>Mucilaginibacter</taxon>
    </lineage>
</organism>
<evidence type="ECO:0000259" key="1">
    <source>
        <dbReference type="Pfam" id="PF08450"/>
    </source>
</evidence>
<dbReference type="SUPFAM" id="SSF63829">
    <property type="entry name" value="Calcium-dependent phosphotriesterase"/>
    <property type="match status" value="1"/>
</dbReference>
<comment type="caution">
    <text evidence="2">The sequence shown here is derived from an EMBL/GenBank/DDBJ whole genome shotgun (WGS) entry which is preliminary data.</text>
</comment>
<dbReference type="AlphaFoldDB" id="A0A3S2Y4U0"/>
<reference evidence="2 3" key="1">
    <citation type="submission" date="2019-01" db="EMBL/GenBank/DDBJ databases">
        <authorList>
            <person name="Chen W.-M."/>
        </authorList>
    </citation>
    <scope>NUCLEOTIDE SEQUENCE [LARGE SCALE GENOMIC DNA]</scope>
    <source>
        <strain evidence="2 3">YBJ-36</strain>
    </source>
</reference>
<evidence type="ECO:0000313" key="2">
    <source>
        <dbReference type="EMBL" id="RVU02046.1"/>
    </source>
</evidence>
<feature type="domain" description="SMP-30/Gluconolactonase/LRE-like region" evidence="1">
    <location>
        <begin position="80"/>
        <end position="257"/>
    </location>
</feature>
<keyword evidence="3" id="KW-1185">Reference proteome</keyword>
<dbReference type="Pfam" id="PF08450">
    <property type="entry name" value="SGL"/>
    <property type="match status" value="1"/>
</dbReference>
<dbReference type="Proteomes" id="UP000282759">
    <property type="component" value="Unassembled WGS sequence"/>
</dbReference>
<dbReference type="InterPro" id="IPR011042">
    <property type="entry name" value="6-blade_b-propeller_TolB-like"/>
</dbReference>